<dbReference type="Gene3D" id="3.40.50.1000">
    <property type="entry name" value="HAD superfamily/HAD-like"/>
    <property type="match status" value="1"/>
</dbReference>
<accession>A0A1R4JTW0</accession>
<dbReference type="InterPro" id="IPR052935">
    <property type="entry name" value="Mg2+_PAP"/>
</dbReference>
<gene>
    <name evidence="2" type="ORF">FM114_09590</name>
</gene>
<dbReference type="GO" id="GO:0008195">
    <property type="term" value="F:phosphatidate phosphatase activity"/>
    <property type="evidence" value="ECO:0007669"/>
    <property type="project" value="InterPro"/>
</dbReference>
<dbReference type="EMBL" id="FUKQ01000035">
    <property type="protein sequence ID" value="SJN35530.1"/>
    <property type="molecule type" value="Genomic_DNA"/>
</dbReference>
<proteinExistence type="predicted"/>
<name>A0A1R4JTW0_9ACTN</name>
<feature type="domain" description="Phosphatidate phosphatase APP1 catalytic" evidence="1">
    <location>
        <begin position="131"/>
        <end position="282"/>
    </location>
</feature>
<dbReference type="STRING" id="1255658.FM114_09590"/>
<dbReference type="AlphaFoldDB" id="A0A1R4JTW0"/>
<evidence type="ECO:0000313" key="2">
    <source>
        <dbReference type="EMBL" id="SJN35530.1"/>
    </source>
</evidence>
<sequence>MMRRVNARLEDAHWRPSVIPFIGYGTTDHVRVLARIVLRPAEPQTHLGMAADSFLSQRGWRNFVAAPVPRAEVTVKLKGSSVEVRADRGGYVDVRLRTEGLQPGLHQAEVVISGGRTKQVPIQVFSAEETFGLVSDLDDTVISTSLPRLFIAAWNSFVVTEEGRRAVPGMARMYQQLLSEHPGAPVIYVSTGSWNTHAFLSRFLHRHGFPEGAMLLTDWGPTNTGWFRSGPDHKRQSLRELARDFPKVKWVLVGDDGQHDPGLYAEFAELQPDRVRAIAIRELSMTEQVLAHGSTTVLADDDHVTWSPDKAPEVRAPDGDALWPKLKAVLDGSGEPDSPPTP</sequence>
<protein>
    <recommendedName>
        <fullName evidence="1">Phosphatidate phosphatase APP1 catalytic domain-containing protein</fullName>
    </recommendedName>
</protein>
<dbReference type="Pfam" id="PF09949">
    <property type="entry name" value="APP1_cat"/>
    <property type="match status" value="1"/>
</dbReference>
<dbReference type="PANTHER" id="PTHR28208">
    <property type="entry name" value="PHOSPHATIDATE PHOSPHATASE APP1"/>
    <property type="match status" value="1"/>
</dbReference>
<dbReference type="InterPro" id="IPR023214">
    <property type="entry name" value="HAD_sf"/>
</dbReference>
<dbReference type="PANTHER" id="PTHR28208:SF3">
    <property type="entry name" value="PHOSPHATIDATE PHOSPHATASE APP1"/>
    <property type="match status" value="1"/>
</dbReference>
<dbReference type="Proteomes" id="UP000188342">
    <property type="component" value="Unassembled WGS sequence"/>
</dbReference>
<reference evidence="2 3" key="1">
    <citation type="submission" date="2017-02" db="EMBL/GenBank/DDBJ databases">
        <authorList>
            <person name="Peterson S.W."/>
        </authorList>
    </citation>
    <scope>NUCLEOTIDE SEQUENCE [LARGE SCALE GENOMIC DNA]</scope>
    <source>
        <strain evidence="2 3">LSP_Lj1</strain>
    </source>
</reference>
<evidence type="ECO:0000259" key="1">
    <source>
        <dbReference type="Pfam" id="PF09949"/>
    </source>
</evidence>
<evidence type="ECO:0000313" key="3">
    <source>
        <dbReference type="Proteomes" id="UP000188342"/>
    </source>
</evidence>
<dbReference type="InterPro" id="IPR019236">
    <property type="entry name" value="APP1_cat"/>
</dbReference>
<keyword evidence="3" id="KW-1185">Reference proteome</keyword>
<organism evidence="2 3">
    <name type="scientific">Luteococcus japonicus LSP_Lj1</name>
    <dbReference type="NCBI Taxonomy" id="1255658"/>
    <lineage>
        <taxon>Bacteria</taxon>
        <taxon>Bacillati</taxon>
        <taxon>Actinomycetota</taxon>
        <taxon>Actinomycetes</taxon>
        <taxon>Propionibacteriales</taxon>
        <taxon>Propionibacteriaceae</taxon>
        <taxon>Luteococcus</taxon>
    </lineage>
</organism>